<sequence length="198" mass="22636">MYIVLSGVHGIGKTTIARELARHLDGVLLSEVIDDIVPPPVLGKSAEALKTQLWFVRQMILKEAQMADPRAVYISDRGWSDIIAYSNVLLDRHARELFRSLFDRLPKRLPDVHIIIHAPIEVVVERIAKRNRSTLGEWSELDREYLNSLSEEFLSYHDAYKELRPVYRLDAEGTIEENCASALRILAPHLTPRTLQTT</sequence>
<comment type="caution">
    <text evidence="2">The sequence shown here is derived from an EMBL/GenBank/DDBJ whole genome shotgun (WGS) entry which is preliminary data.</text>
</comment>
<name>A0A1G2DBJ7_9BACT</name>
<evidence type="ECO:0000313" key="3">
    <source>
        <dbReference type="Proteomes" id="UP000178636"/>
    </source>
</evidence>
<evidence type="ECO:0000259" key="1">
    <source>
        <dbReference type="Pfam" id="PF01712"/>
    </source>
</evidence>
<protein>
    <recommendedName>
        <fullName evidence="1">Deoxynucleoside kinase domain-containing protein</fullName>
    </recommendedName>
</protein>
<dbReference type="AlphaFoldDB" id="A0A1G2DBJ7"/>
<dbReference type="Pfam" id="PF01712">
    <property type="entry name" value="dNK"/>
    <property type="match status" value="1"/>
</dbReference>
<dbReference type="Proteomes" id="UP000178636">
    <property type="component" value="Unassembled WGS sequence"/>
</dbReference>
<organism evidence="2 3">
    <name type="scientific">Candidatus Lloydbacteria bacterium RIFCSPHIGHO2_02_FULL_54_17</name>
    <dbReference type="NCBI Taxonomy" id="1798664"/>
    <lineage>
        <taxon>Bacteria</taxon>
        <taxon>Candidatus Lloydiibacteriota</taxon>
    </lineage>
</organism>
<evidence type="ECO:0000313" key="2">
    <source>
        <dbReference type="EMBL" id="OGZ11007.1"/>
    </source>
</evidence>
<accession>A0A1G2DBJ7</accession>
<dbReference type="Gene3D" id="3.40.50.300">
    <property type="entry name" value="P-loop containing nucleotide triphosphate hydrolases"/>
    <property type="match status" value="1"/>
</dbReference>
<dbReference type="InterPro" id="IPR027417">
    <property type="entry name" value="P-loop_NTPase"/>
</dbReference>
<feature type="domain" description="Deoxynucleoside kinase" evidence="1">
    <location>
        <begin position="3"/>
        <end position="177"/>
    </location>
</feature>
<dbReference type="STRING" id="1798664.A3C93_01510"/>
<dbReference type="SUPFAM" id="SSF52540">
    <property type="entry name" value="P-loop containing nucleoside triphosphate hydrolases"/>
    <property type="match status" value="1"/>
</dbReference>
<dbReference type="InterPro" id="IPR031314">
    <property type="entry name" value="DNK_dom"/>
</dbReference>
<proteinExistence type="predicted"/>
<reference evidence="2 3" key="1">
    <citation type="journal article" date="2016" name="Nat. Commun.">
        <title>Thousands of microbial genomes shed light on interconnected biogeochemical processes in an aquifer system.</title>
        <authorList>
            <person name="Anantharaman K."/>
            <person name="Brown C.T."/>
            <person name="Hug L.A."/>
            <person name="Sharon I."/>
            <person name="Castelle C.J."/>
            <person name="Probst A.J."/>
            <person name="Thomas B.C."/>
            <person name="Singh A."/>
            <person name="Wilkins M.J."/>
            <person name="Karaoz U."/>
            <person name="Brodie E.L."/>
            <person name="Williams K.H."/>
            <person name="Hubbard S.S."/>
            <person name="Banfield J.F."/>
        </authorList>
    </citation>
    <scope>NUCLEOTIDE SEQUENCE [LARGE SCALE GENOMIC DNA]</scope>
</reference>
<gene>
    <name evidence="2" type="ORF">A3C93_01510</name>
</gene>
<dbReference type="EMBL" id="MHLO01000041">
    <property type="protein sequence ID" value="OGZ11007.1"/>
    <property type="molecule type" value="Genomic_DNA"/>
</dbReference>